<keyword evidence="2" id="KW-1185">Reference proteome</keyword>
<dbReference type="VEuPathDB" id="VectorBase:AMIN010370"/>
<protein>
    <submittedName>
        <fullName evidence="1">Uncharacterized protein</fullName>
    </submittedName>
</protein>
<dbReference type="Proteomes" id="UP000075920">
    <property type="component" value="Unassembled WGS sequence"/>
</dbReference>
<reference evidence="2" key="1">
    <citation type="submission" date="2013-03" db="EMBL/GenBank/DDBJ databases">
        <title>The Genome Sequence of Anopheles minimus MINIMUS1.</title>
        <authorList>
            <consortium name="The Broad Institute Genomics Platform"/>
            <person name="Neafsey D.E."/>
            <person name="Walton C."/>
            <person name="Walker B."/>
            <person name="Young S.K."/>
            <person name="Zeng Q."/>
            <person name="Gargeya S."/>
            <person name="Fitzgerald M."/>
            <person name="Haas B."/>
            <person name="Abouelleil A."/>
            <person name="Allen A.W."/>
            <person name="Alvarado L."/>
            <person name="Arachchi H.M."/>
            <person name="Berlin A.M."/>
            <person name="Chapman S.B."/>
            <person name="Gainer-Dewar J."/>
            <person name="Goldberg J."/>
            <person name="Griggs A."/>
            <person name="Gujja S."/>
            <person name="Hansen M."/>
            <person name="Howarth C."/>
            <person name="Imamovic A."/>
            <person name="Ireland A."/>
            <person name="Larimer J."/>
            <person name="McCowan C."/>
            <person name="Murphy C."/>
            <person name="Pearson M."/>
            <person name="Poon T.W."/>
            <person name="Priest M."/>
            <person name="Roberts A."/>
            <person name="Saif S."/>
            <person name="Shea T."/>
            <person name="Sisk P."/>
            <person name="Sykes S."/>
            <person name="Wortman J."/>
            <person name="Nusbaum C."/>
            <person name="Birren B."/>
        </authorList>
    </citation>
    <scope>NUCLEOTIDE SEQUENCE [LARGE SCALE GENOMIC DNA]</scope>
    <source>
        <strain evidence="2">MINIMUS1</strain>
    </source>
</reference>
<evidence type="ECO:0000313" key="1">
    <source>
        <dbReference type="EnsemblMetazoa" id="AMIN010370-PA"/>
    </source>
</evidence>
<organism evidence="1 2">
    <name type="scientific">Anopheles minimus</name>
    <dbReference type="NCBI Taxonomy" id="112268"/>
    <lineage>
        <taxon>Eukaryota</taxon>
        <taxon>Metazoa</taxon>
        <taxon>Ecdysozoa</taxon>
        <taxon>Arthropoda</taxon>
        <taxon>Hexapoda</taxon>
        <taxon>Insecta</taxon>
        <taxon>Pterygota</taxon>
        <taxon>Neoptera</taxon>
        <taxon>Endopterygota</taxon>
        <taxon>Diptera</taxon>
        <taxon>Nematocera</taxon>
        <taxon>Culicoidea</taxon>
        <taxon>Culicidae</taxon>
        <taxon>Anophelinae</taxon>
        <taxon>Anopheles</taxon>
    </lineage>
</organism>
<evidence type="ECO:0000313" key="2">
    <source>
        <dbReference type="Proteomes" id="UP000075920"/>
    </source>
</evidence>
<reference evidence="1" key="2">
    <citation type="submission" date="2020-05" db="UniProtKB">
        <authorList>
            <consortium name="EnsemblMetazoa"/>
        </authorList>
    </citation>
    <scope>IDENTIFICATION</scope>
    <source>
        <strain evidence="1">MINIMUS1</strain>
    </source>
</reference>
<dbReference type="AlphaFoldDB" id="A0A182WJ16"/>
<sequence length="33" mass="4123">MEHWKQTDAARMARFVRFWRKRTRSRSRTDPSA</sequence>
<dbReference type="EnsemblMetazoa" id="AMIN010370-RA">
    <property type="protein sequence ID" value="AMIN010370-PA"/>
    <property type="gene ID" value="AMIN010370"/>
</dbReference>
<name>A0A182WJ16_9DIPT</name>
<proteinExistence type="predicted"/>
<accession>A0A182WJ16</accession>